<dbReference type="InterPro" id="IPR011055">
    <property type="entry name" value="Dup_hybrid_motif"/>
</dbReference>
<dbReference type="CDD" id="cd12797">
    <property type="entry name" value="M23_peptidase"/>
    <property type="match status" value="1"/>
</dbReference>
<dbReference type="RefSeq" id="WP_131165751.1">
    <property type="nucleotide sequence ID" value="NZ_CP076657.1"/>
</dbReference>
<dbReference type="SUPFAM" id="SSF51261">
    <property type="entry name" value="Duplicated hybrid motif"/>
    <property type="match status" value="1"/>
</dbReference>
<feature type="transmembrane region" description="Helical" evidence="2">
    <location>
        <begin position="12"/>
        <end position="33"/>
    </location>
</feature>
<dbReference type="PANTHER" id="PTHR21666">
    <property type="entry name" value="PEPTIDASE-RELATED"/>
    <property type="match status" value="1"/>
</dbReference>
<evidence type="ECO:0000313" key="4">
    <source>
        <dbReference type="EMBL" id="TBR78710.1"/>
    </source>
</evidence>
<dbReference type="OrthoDB" id="9765786at2"/>
<evidence type="ECO:0000313" key="5">
    <source>
        <dbReference type="Proteomes" id="UP000292583"/>
    </source>
</evidence>
<evidence type="ECO:0000259" key="3">
    <source>
        <dbReference type="Pfam" id="PF01551"/>
    </source>
</evidence>
<proteinExistence type="predicted"/>
<comment type="caution">
    <text evidence="4">The sequence shown here is derived from an EMBL/GenBank/DDBJ whole genome shotgun (WGS) entry which is preliminary data.</text>
</comment>
<keyword evidence="2" id="KW-0472">Membrane</keyword>
<dbReference type="InterPro" id="IPR016047">
    <property type="entry name" value="M23ase_b-sheet_dom"/>
</dbReference>
<sequence length="461" mass="52864">MAQKRGKRKNFLFILILVFIALFGYFLNNLSIFEKNKPEIFVNDIVYSNLKNPILIRVKDDESGLKNIKITLKKDSNDPGIILMDQKVNQKNDITLEINLPKLAYKEKIKSYIMEIEAHDASFWNFFSGNYIQKSVFIDIDDANPKLKVLSNSYQIEQGGVASVVFKVEDKNLDQVYIQTDKGKIFKATPYIKDGYYASLIAWDAKDDYFRAYIIATDKAGNTTKERIRYYFVNRKYRVSNINLSDKFLDTKIKFLASAHMSEEDASKLNKTQKFKFVNETLRLANENLIHKITSEVPEESIEDFNLNLFLPLKNAMKVADFADHRFYFYNGEFVSSGYHMGLDLASTAFAPIISSNSGKVVFAEDNGIYGLNIIIYHGFGVYSLYGHCSSKNVDVNENVKQQDIIANTGSSGLALGDHLHFEVLVQGVETRPEQWQDKIWLKNNIYKVLEDGKKMILSEK</sequence>
<keyword evidence="2" id="KW-0812">Transmembrane</keyword>
<keyword evidence="2" id="KW-1133">Transmembrane helix</keyword>
<dbReference type="InterPro" id="IPR050570">
    <property type="entry name" value="Cell_wall_metabolism_enzyme"/>
</dbReference>
<keyword evidence="5" id="KW-1185">Reference proteome</keyword>
<reference evidence="4 5" key="1">
    <citation type="submission" date="2018-07" db="EMBL/GenBank/DDBJ databases">
        <title>Campylobacter zealandensis sp. nov., isolated from birds and water in New Zealand.</title>
        <authorList>
            <person name="Wilkinson D.A."/>
            <person name="Biggs P.J."/>
            <person name="French N.P."/>
            <person name="Midwinter A.C."/>
        </authorList>
    </citation>
    <scope>NUCLEOTIDE SEQUENCE [LARGE SCALE GENOMIC DNA]</scope>
    <source>
        <strain evidence="4 5">B423b</strain>
    </source>
</reference>
<dbReference type="PANTHER" id="PTHR21666:SF289">
    <property type="entry name" value="L-ALA--D-GLU ENDOPEPTIDASE"/>
    <property type="match status" value="1"/>
</dbReference>
<evidence type="ECO:0000256" key="2">
    <source>
        <dbReference type="SAM" id="Phobius"/>
    </source>
</evidence>
<dbReference type="Proteomes" id="UP000292583">
    <property type="component" value="Unassembled WGS sequence"/>
</dbReference>
<protein>
    <submittedName>
        <fullName evidence="4">M23 family peptidase</fullName>
    </submittedName>
</protein>
<name>A0A4Q9JUR2_9BACT</name>
<evidence type="ECO:0000256" key="1">
    <source>
        <dbReference type="ARBA" id="ARBA00022729"/>
    </source>
</evidence>
<dbReference type="Gene3D" id="2.70.70.10">
    <property type="entry name" value="Glucose Permease (Domain IIA)"/>
    <property type="match status" value="1"/>
</dbReference>
<dbReference type="EMBL" id="QPGR01000020">
    <property type="protein sequence ID" value="TBR78710.1"/>
    <property type="molecule type" value="Genomic_DNA"/>
</dbReference>
<organism evidence="4 5">
    <name type="scientific">Campylobacter novaezeelandiae</name>
    <dbReference type="NCBI Taxonomy" id="2267891"/>
    <lineage>
        <taxon>Bacteria</taxon>
        <taxon>Pseudomonadati</taxon>
        <taxon>Campylobacterota</taxon>
        <taxon>Epsilonproteobacteria</taxon>
        <taxon>Campylobacterales</taxon>
        <taxon>Campylobacteraceae</taxon>
        <taxon>Campylobacter</taxon>
    </lineage>
</organism>
<gene>
    <name evidence="4" type="ORF">DU473_07705</name>
</gene>
<dbReference type="GO" id="GO:0004222">
    <property type="term" value="F:metalloendopeptidase activity"/>
    <property type="evidence" value="ECO:0007669"/>
    <property type="project" value="TreeGrafter"/>
</dbReference>
<dbReference type="Pfam" id="PF01551">
    <property type="entry name" value="Peptidase_M23"/>
    <property type="match status" value="1"/>
</dbReference>
<keyword evidence="1" id="KW-0732">Signal</keyword>
<accession>A0A4Q9JUR2</accession>
<dbReference type="AlphaFoldDB" id="A0A4Q9JUR2"/>
<feature type="domain" description="M23ase beta-sheet core" evidence="3">
    <location>
        <begin position="339"/>
        <end position="432"/>
    </location>
</feature>